<dbReference type="GO" id="GO:0016829">
    <property type="term" value="F:lyase activity"/>
    <property type="evidence" value="ECO:0007669"/>
    <property type="project" value="UniProtKB-KW"/>
</dbReference>
<dbReference type="PANTHER" id="PTHR11941">
    <property type="entry name" value="ENOYL-COA HYDRATASE-RELATED"/>
    <property type="match status" value="1"/>
</dbReference>
<sequence>MEDAILLSRDEQQIVTLTLNNPLKMNAMNLEMWQRLGDLMQELDADDSVRCIVVRGAGERAFSAGADIEEFPRTRLNKAQAMAYGKVTHRAMQAVSASRHPTLAVIQGACVGGGLELASVCDMRLCGESSRFGAPINRLGLVMSYGELGGLVALAGPAVALEIVLEGRVFDAAEALQKGLVNRVVPDASVLDEGAAAARRIAAGAPLVARWHKDFVRRLAQPQPLTDSEQEVAYDCFETEDFQIGYRAFLAKQRPAFIGR</sequence>
<dbReference type="GO" id="GO:0006635">
    <property type="term" value="P:fatty acid beta-oxidation"/>
    <property type="evidence" value="ECO:0007669"/>
    <property type="project" value="TreeGrafter"/>
</dbReference>
<reference evidence="4 6" key="1">
    <citation type="submission" date="2020-05" db="EMBL/GenBank/DDBJ databases">
        <title>FDA dAtabase for Regulatory Grade micrObial Sequences (FDA-ARGOS): Supporting development and validation of Infectious Disease Dx tests.</title>
        <authorList>
            <person name="Sproer C."/>
            <person name="Gronow S."/>
            <person name="Severitt S."/>
            <person name="Schroder I."/>
            <person name="Tallon L."/>
            <person name="Sadzewicz L."/>
            <person name="Zhao X."/>
            <person name="Vavikolanu K."/>
            <person name="Mehta A."/>
            <person name="Aluvathingal J."/>
            <person name="Nadendla S."/>
            <person name="Myers T."/>
            <person name="Yan Y."/>
            <person name="Sichtig H."/>
        </authorList>
    </citation>
    <scope>NUCLEOTIDE SEQUENCE [LARGE SCALE GENOMIC DNA]</scope>
    <source>
        <strain evidence="4 6">FDAARGOS_787</strain>
    </source>
</reference>
<protein>
    <submittedName>
        <fullName evidence="5">Enoyl-CoA hydratase-related protein</fullName>
    </submittedName>
    <submittedName>
        <fullName evidence="4">Enoyl-CoA hydratase/isomerase family protein</fullName>
    </submittedName>
</protein>
<evidence type="ECO:0000313" key="5">
    <source>
        <dbReference type="EMBL" id="XAN19594.1"/>
    </source>
</evidence>
<dbReference type="Proteomes" id="UP001446337">
    <property type="component" value="Chromosome"/>
</dbReference>
<keyword evidence="2" id="KW-0456">Lyase</keyword>
<proteinExistence type="inferred from homology"/>
<dbReference type="GO" id="GO:0016853">
    <property type="term" value="F:isomerase activity"/>
    <property type="evidence" value="ECO:0007669"/>
    <property type="project" value="UniProtKB-KW"/>
</dbReference>
<evidence type="ECO:0000313" key="7">
    <source>
        <dbReference type="Proteomes" id="UP001446337"/>
    </source>
</evidence>
<dbReference type="InterPro" id="IPR014748">
    <property type="entry name" value="Enoyl-CoA_hydra_C"/>
</dbReference>
<organism evidence="4 6">
    <name type="scientific">Achromobacter denitrificans</name>
    <name type="common">Alcaligenes denitrificans</name>
    <dbReference type="NCBI Taxonomy" id="32002"/>
    <lineage>
        <taxon>Bacteria</taxon>
        <taxon>Pseudomonadati</taxon>
        <taxon>Pseudomonadota</taxon>
        <taxon>Betaproteobacteria</taxon>
        <taxon>Burkholderiales</taxon>
        <taxon>Alcaligenaceae</taxon>
        <taxon>Achromobacter</taxon>
    </lineage>
</organism>
<keyword evidence="4" id="KW-0413">Isomerase</keyword>
<dbReference type="InterPro" id="IPR018376">
    <property type="entry name" value="Enoyl-CoA_hyd/isom_CS"/>
</dbReference>
<dbReference type="SUPFAM" id="SSF52096">
    <property type="entry name" value="ClpP/crotonase"/>
    <property type="match status" value="1"/>
</dbReference>
<dbReference type="Pfam" id="PF00378">
    <property type="entry name" value="ECH_1"/>
    <property type="match status" value="1"/>
</dbReference>
<dbReference type="Gene3D" id="3.90.226.10">
    <property type="entry name" value="2-enoyl-CoA Hydratase, Chain A, domain 1"/>
    <property type="match status" value="1"/>
</dbReference>
<evidence type="ECO:0000313" key="6">
    <source>
        <dbReference type="Proteomes" id="UP000509782"/>
    </source>
</evidence>
<evidence type="ECO:0000313" key="4">
    <source>
        <dbReference type="EMBL" id="QKQ46256.1"/>
    </source>
</evidence>
<accession>A0A6J5HAV7</accession>
<dbReference type="RefSeq" id="WP_088146008.1">
    <property type="nucleotide sequence ID" value="NZ_CADIKP010000002.1"/>
</dbReference>
<evidence type="ECO:0000256" key="3">
    <source>
        <dbReference type="RuleBase" id="RU003707"/>
    </source>
</evidence>
<dbReference type="Gene3D" id="1.10.12.10">
    <property type="entry name" value="Lyase 2-enoyl-coa Hydratase, Chain A, domain 2"/>
    <property type="match status" value="1"/>
</dbReference>
<evidence type="ECO:0000256" key="2">
    <source>
        <dbReference type="ARBA" id="ARBA00023239"/>
    </source>
</evidence>
<evidence type="ECO:0000256" key="1">
    <source>
        <dbReference type="ARBA" id="ARBA00005254"/>
    </source>
</evidence>
<dbReference type="CDD" id="cd06558">
    <property type="entry name" value="crotonase-like"/>
    <property type="match status" value="1"/>
</dbReference>
<comment type="similarity">
    <text evidence="1 3">Belongs to the enoyl-CoA hydratase/isomerase family.</text>
</comment>
<dbReference type="InterPro" id="IPR001753">
    <property type="entry name" value="Enoyl-CoA_hydra/iso"/>
</dbReference>
<dbReference type="PANTHER" id="PTHR11941:SF54">
    <property type="entry name" value="ENOYL-COA HYDRATASE, MITOCHONDRIAL"/>
    <property type="match status" value="1"/>
</dbReference>
<keyword evidence="7" id="KW-1185">Reference proteome</keyword>
<dbReference type="PROSITE" id="PS00166">
    <property type="entry name" value="ENOYL_COA_HYDRATASE"/>
    <property type="match status" value="1"/>
</dbReference>
<dbReference type="EMBL" id="CP154792">
    <property type="protein sequence ID" value="XAN19594.1"/>
    <property type="molecule type" value="Genomic_DNA"/>
</dbReference>
<dbReference type="InterPro" id="IPR029045">
    <property type="entry name" value="ClpP/crotonase-like_dom_sf"/>
</dbReference>
<name>A0A6J5HAV7_ACHDE</name>
<dbReference type="EMBL" id="CP054569">
    <property type="protein sequence ID" value="QKQ46256.1"/>
    <property type="molecule type" value="Genomic_DNA"/>
</dbReference>
<dbReference type="AlphaFoldDB" id="A0A6J5HAV7"/>
<dbReference type="Proteomes" id="UP000509782">
    <property type="component" value="Chromosome"/>
</dbReference>
<reference evidence="5 7" key="2">
    <citation type="submission" date="2024-05" db="EMBL/GenBank/DDBJ databases">
        <title>Achromobacter denitrificans. BP1, complete genome.</title>
        <authorList>
            <person name="Zhang B."/>
        </authorList>
    </citation>
    <scope>NUCLEOTIDE SEQUENCE [LARGE SCALE GENOMIC DNA]</scope>
    <source>
        <strain evidence="5 7">BP1</strain>
    </source>
</reference>
<gene>
    <name evidence="5" type="ORF">AAIK43_16495</name>
    <name evidence="4" type="ORF">FOC81_05970</name>
</gene>